<accession>A0ABU8YNL5</accession>
<name>A0ABU8YNL5_9CYAN</name>
<protein>
    <recommendedName>
        <fullName evidence="5">Type I restriction modification DNA specificity domain-containing protein</fullName>
    </recommendedName>
</protein>
<sequence>MRKLSQKPGFLDGWAIAINNVNECININLGTFANQRFPCPDVKTQKIITCQLEELSFETQRLETIYHQKLAVLKKLKQSILQKAFTGELTADTANEKTKVAKERIAT</sequence>
<reference evidence="3 4" key="1">
    <citation type="journal article" date="2020" name="Harmful Algae">
        <title>Molecular and morphological characterization of a novel dihydroanatoxin-a producing Microcoleus species (cyanobacteria) from the Russian River, California, USA.</title>
        <authorList>
            <person name="Conklin K.Y."/>
            <person name="Stancheva R."/>
            <person name="Otten T.G."/>
            <person name="Fadness R."/>
            <person name="Boyer G.L."/>
            <person name="Read B."/>
            <person name="Zhang X."/>
            <person name="Sheath R.G."/>
        </authorList>
    </citation>
    <scope>NUCLEOTIDE SEQUENCE [LARGE SCALE GENOMIC DNA]</scope>
    <source>
        <strain evidence="3 4">PTRS2</strain>
    </source>
</reference>
<keyword evidence="2" id="KW-0238">DNA-binding</keyword>
<dbReference type="EMBL" id="JBBLXS010000172">
    <property type="protein sequence ID" value="MEK0186009.1"/>
    <property type="molecule type" value="Genomic_DNA"/>
</dbReference>
<evidence type="ECO:0008006" key="5">
    <source>
        <dbReference type="Google" id="ProtNLM"/>
    </source>
</evidence>
<evidence type="ECO:0000313" key="3">
    <source>
        <dbReference type="EMBL" id="MEK0186009.1"/>
    </source>
</evidence>
<dbReference type="Proteomes" id="UP001384579">
    <property type="component" value="Unassembled WGS sequence"/>
</dbReference>
<dbReference type="SUPFAM" id="SSF116734">
    <property type="entry name" value="DNA methylase specificity domain"/>
    <property type="match status" value="1"/>
</dbReference>
<proteinExistence type="predicted"/>
<dbReference type="InterPro" id="IPR044946">
    <property type="entry name" value="Restrct_endonuc_typeI_TRD_sf"/>
</dbReference>
<evidence type="ECO:0000256" key="1">
    <source>
        <dbReference type="ARBA" id="ARBA00022747"/>
    </source>
</evidence>
<gene>
    <name evidence="3" type="ORF">WMG39_14295</name>
</gene>
<organism evidence="3 4">
    <name type="scientific">Microcoleus anatoxicus PTRS2</name>
    <dbReference type="NCBI Taxonomy" id="2705321"/>
    <lineage>
        <taxon>Bacteria</taxon>
        <taxon>Bacillati</taxon>
        <taxon>Cyanobacteriota</taxon>
        <taxon>Cyanophyceae</taxon>
        <taxon>Oscillatoriophycideae</taxon>
        <taxon>Oscillatoriales</taxon>
        <taxon>Microcoleaceae</taxon>
        <taxon>Microcoleus</taxon>
        <taxon>Microcoleus anatoxicus</taxon>
    </lineage>
</organism>
<evidence type="ECO:0000256" key="2">
    <source>
        <dbReference type="ARBA" id="ARBA00023125"/>
    </source>
</evidence>
<comment type="caution">
    <text evidence="3">The sequence shown here is derived from an EMBL/GenBank/DDBJ whole genome shotgun (WGS) entry which is preliminary data.</text>
</comment>
<keyword evidence="4" id="KW-1185">Reference proteome</keyword>
<evidence type="ECO:0000313" key="4">
    <source>
        <dbReference type="Proteomes" id="UP001384579"/>
    </source>
</evidence>
<dbReference type="Gene3D" id="3.90.220.20">
    <property type="entry name" value="DNA methylase specificity domains"/>
    <property type="match status" value="2"/>
</dbReference>
<dbReference type="RefSeq" id="WP_340519512.1">
    <property type="nucleotide sequence ID" value="NZ_JBBLXS010000172.1"/>
</dbReference>
<keyword evidence="1" id="KW-0680">Restriction system</keyword>